<dbReference type="EMBL" id="JAVREL010000004">
    <property type="protein sequence ID" value="MDT0342881.1"/>
    <property type="molecule type" value="Genomic_DNA"/>
</dbReference>
<gene>
    <name evidence="2" type="ORF">RM590_09655</name>
</gene>
<keyword evidence="3" id="KW-1185">Reference proteome</keyword>
<evidence type="ECO:0000313" key="2">
    <source>
        <dbReference type="EMBL" id="MDT0342881.1"/>
    </source>
</evidence>
<feature type="domain" description="Phosphoribosyltransferase" evidence="1">
    <location>
        <begin position="12"/>
        <end position="56"/>
    </location>
</feature>
<sequence>MSTLCSVAVEGTSVEGRRVVVVDDVVRSGGQLLAMTRILRVAGALVTDALCVLERPLGGRLLLDEHRVTLHPLLTEADLPTGKGAVS</sequence>
<dbReference type="RefSeq" id="WP_311704012.1">
    <property type="nucleotide sequence ID" value="NZ_JAVREL010000004.1"/>
</dbReference>
<proteinExistence type="predicted"/>
<dbReference type="GO" id="GO:0016757">
    <property type="term" value="F:glycosyltransferase activity"/>
    <property type="evidence" value="ECO:0007669"/>
    <property type="project" value="UniProtKB-KW"/>
</dbReference>
<reference evidence="3" key="1">
    <citation type="submission" date="2023-07" db="EMBL/GenBank/DDBJ databases">
        <title>30 novel species of actinomycetes from the DSMZ collection.</title>
        <authorList>
            <person name="Nouioui I."/>
        </authorList>
    </citation>
    <scope>NUCLEOTIDE SEQUENCE [LARGE SCALE GENOMIC DNA]</scope>
    <source>
        <strain evidence="3">DSM 44938</strain>
    </source>
</reference>
<evidence type="ECO:0000313" key="3">
    <source>
        <dbReference type="Proteomes" id="UP001183246"/>
    </source>
</evidence>
<protein>
    <submittedName>
        <fullName evidence="2">Phosphoribosyltransferase family protein</fullName>
    </submittedName>
</protein>
<dbReference type="Pfam" id="PF00156">
    <property type="entry name" value="Pribosyltran"/>
    <property type="match status" value="1"/>
</dbReference>
<accession>A0ABU2MMP4</accession>
<dbReference type="InterPro" id="IPR029057">
    <property type="entry name" value="PRTase-like"/>
</dbReference>
<dbReference type="InterPro" id="IPR000836">
    <property type="entry name" value="PRTase_dom"/>
</dbReference>
<dbReference type="Gene3D" id="3.40.50.2020">
    <property type="match status" value="1"/>
</dbReference>
<evidence type="ECO:0000259" key="1">
    <source>
        <dbReference type="Pfam" id="PF00156"/>
    </source>
</evidence>
<dbReference type="Proteomes" id="UP001183246">
    <property type="component" value="Unassembled WGS sequence"/>
</dbReference>
<name>A0ABU2MMP4_9ACTN</name>
<dbReference type="SUPFAM" id="SSF53271">
    <property type="entry name" value="PRTase-like"/>
    <property type="match status" value="1"/>
</dbReference>
<keyword evidence="2" id="KW-0808">Transferase</keyword>
<comment type="caution">
    <text evidence="2">The sequence shown here is derived from an EMBL/GenBank/DDBJ whole genome shotgun (WGS) entry which is preliminary data.</text>
</comment>
<organism evidence="2 3">
    <name type="scientific">Streptomyces litchfieldiae</name>
    <dbReference type="NCBI Taxonomy" id="3075543"/>
    <lineage>
        <taxon>Bacteria</taxon>
        <taxon>Bacillati</taxon>
        <taxon>Actinomycetota</taxon>
        <taxon>Actinomycetes</taxon>
        <taxon>Kitasatosporales</taxon>
        <taxon>Streptomycetaceae</taxon>
        <taxon>Streptomyces</taxon>
    </lineage>
</organism>
<keyword evidence="2" id="KW-0328">Glycosyltransferase</keyword>